<evidence type="ECO:0000313" key="1">
    <source>
        <dbReference type="EMBL" id="PPQ66167.1"/>
    </source>
</evidence>
<keyword evidence="2" id="KW-1185">Reference proteome</keyword>
<organism evidence="1 2">
    <name type="scientific">Gymnopilus dilepis</name>
    <dbReference type="NCBI Taxonomy" id="231916"/>
    <lineage>
        <taxon>Eukaryota</taxon>
        <taxon>Fungi</taxon>
        <taxon>Dikarya</taxon>
        <taxon>Basidiomycota</taxon>
        <taxon>Agaricomycotina</taxon>
        <taxon>Agaricomycetes</taxon>
        <taxon>Agaricomycetidae</taxon>
        <taxon>Agaricales</taxon>
        <taxon>Agaricineae</taxon>
        <taxon>Hymenogastraceae</taxon>
        <taxon>Gymnopilus</taxon>
    </lineage>
</organism>
<dbReference type="InParanoid" id="A0A409VIX4"/>
<sequence length="125" mass="13184">MQHTLVLFDLIALEVARNTVDKSLSLSLVPDRNPQLLRSRRDVEYFLPLADVDLGVNGAPETDEIELLAAAVIVGAILLRNIGNSAAALVVDGPGRIKGSVAGELLAADAEAVALSVRIYEQAGL</sequence>
<gene>
    <name evidence="1" type="ORF">CVT26_010890</name>
</gene>
<comment type="caution">
    <text evidence="1">The sequence shown here is derived from an EMBL/GenBank/DDBJ whole genome shotgun (WGS) entry which is preliminary data.</text>
</comment>
<evidence type="ECO:0000313" key="2">
    <source>
        <dbReference type="Proteomes" id="UP000284706"/>
    </source>
</evidence>
<name>A0A409VIX4_9AGAR</name>
<accession>A0A409VIX4</accession>
<proteinExistence type="predicted"/>
<reference evidence="1 2" key="1">
    <citation type="journal article" date="2018" name="Evol. Lett.">
        <title>Horizontal gene cluster transfer increased hallucinogenic mushroom diversity.</title>
        <authorList>
            <person name="Reynolds H.T."/>
            <person name="Vijayakumar V."/>
            <person name="Gluck-Thaler E."/>
            <person name="Korotkin H.B."/>
            <person name="Matheny P.B."/>
            <person name="Slot J.C."/>
        </authorList>
    </citation>
    <scope>NUCLEOTIDE SEQUENCE [LARGE SCALE GENOMIC DNA]</scope>
    <source>
        <strain evidence="1 2">SRW20</strain>
    </source>
</reference>
<dbReference type="EMBL" id="NHYE01005637">
    <property type="protein sequence ID" value="PPQ66167.1"/>
    <property type="molecule type" value="Genomic_DNA"/>
</dbReference>
<dbReference type="AlphaFoldDB" id="A0A409VIX4"/>
<dbReference type="Proteomes" id="UP000284706">
    <property type="component" value="Unassembled WGS sequence"/>
</dbReference>
<protein>
    <submittedName>
        <fullName evidence="1">Uncharacterized protein</fullName>
    </submittedName>
</protein>